<dbReference type="Proteomes" id="UP000463857">
    <property type="component" value="Chromosome"/>
</dbReference>
<evidence type="ECO:0000313" key="3">
    <source>
        <dbReference type="Proteomes" id="UP000463857"/>
    </source>
</evidence>
<dbReference type="Gene3D" id="1.10.10.10">
    <property type="entry name" value="Winged helix-like DNA-binding domain superfamily/Winged helix DNA-binding domain"/>
    <property type="match status" value="1"/>
</dbReference>
<protein>
    <submittedName>
        <fullName evidence="2">MarR family transcriptional regulator</fullName>
    </submittedName>
</protein>
<gene>
    <name evidence="2" type="ORF">EK0264_04050</name>
</gene>
<dbReference type="RefSeq" id="WP_159543206.1">
    <property type="nucleotide sequence ID" value="NZ_CP047156.1"/>
</dbReference>
<dbReference type="KEGG" id="eke:EK0264_04050"/>
<proteinExistence type="predicted"/>
<dbReference type="PANTHER" id="PTHR33164:SF99">
    <property type="entry name" value="MARR FAMILY REGULATORY PROTEIN"/>
    <property type="match status" value="1"/>
</dbReference>
<sequence length="152" mass="16462">MAIPSGPATPSSEAERAMFDFVDAYDRAYETAAAQHDLTVAQACVLGRVAAPRGMRDLADELGCDASNITQIVSRLEARELIERSANPEDRRSRILKRTAAGDALNTEFETSFEFARNAASGLTPEEQSQFVQLLRKVLEPAADASNADDSN</sequence>
<dbReference type="SUPFAM" id="SSF46785">
    <property type="entry name" value="Winged helix' DNA-binding domain"/>
    <property type="match status" value="1"/>
</dbReference>
<dbReference type="InterPro" id="IPR036390">
    <property type="entry name" value="WH_DNA-bd_sf"/>
</dbReference>
<organism evidence="2 3">
    <name type="scientific">Epidermidibacterium keratini</name>
    <dbReference type="NCBI Taxonomy" id="1891644"/>
    <lineage>
        <taxon>Bacteria</taxon>
        <taxon>Bacillati</taxon>
        <taxon>Actinomycetota</taxon>
        <taxon>Actinomycetes</taxon>
        <taxon>Sporichthyales</taxon>
        <taxon>Sporichthyaceae</taxon>
        <taxon>Epidermidibacterium</taxon>
    </lineage>
</organism>
<dbReference type="EMBL" id="CP047156">
    <property type="protein sequence ID" value="QHB99536.1"/>
    <property type="molecule type" value="Genomic_DNA"/>
</dbReference>
<keyword evidence="3" id="KW-1185">Reference proteome</keyword>
<dbReference type="GO" id="GO:0006950">
    <property type="term" value="P:response to stress"/>
    <property type="evidence" value="ECO:0007669"/>
    <property type="project" value="TreeGrafter"/>
</dbReference>
<reference evidence="2 3" key="1">
    <citation type="journal article" date="2018" name="Int. J. Syst. Evol. Microbiol.">
        <title>Epidermidibacterium keratini gen. nov., sp. nov., a member of the family Sporichthyaceae, isolated from keratin epidermis.</title>
        <authorList>
            <person name="Lee D.G."/>
            <person name="Trujillo M.E."/>
            <person name="Kang S."/>
            <person name="Nam J.J."/>
            <person name="Kim Y.J."/>
        </authorList>
    </citation>
    <scope>NUCLEOTIDE SEQUENCE [LARGE SCALE GENOMIC DNA]</scope>
    <source>
        <strain evidence="2 3">EPI-7</strain>
    </source>
</reference>
<evidence type="ECO:0000259" key="1">
    <source>
        <dbReference type="PROSITE" id="PS50995"/>
    </source>
</evidence>
<evidence type="ECO:0000313" key="2">
    <source>
        <dbReference type="EMBL" id="QHB99536.1"/>
    </source>
</evidence>
<dbReference type="InParanoid" id="A0A7L4YLW2"/>
<dbReference type="SMART" id="SM00347">
    <property type="entry name" value="HTH_MARR"/>
    <property type="match status" value="1"/>
</dbReference>
<dbReference type="PANTHER" id="PTHR33164">
    <property type="entry name" value="TRANSCRIPTIONAL REGULATOR, MARR FAMILY"/>
    <property type="match status" value="1"/>
</dbReference>
<dbReference type="OrthoDB" id="4807076at2"/>
<dbReference type="InterPro" id="IPR000835">
    <property type="entry name" value="HTH_MarR-typ"/>
</dbReference>
<feature type="domain" description="HTH marR-type" evidence="1">
    <location>
        <begin position="11"/>
        <end position="140"/>
    </location>
</feature>
<name>A0A7L4YLW2_9ACTN</name>
<dbReference type="Pfam" id="PF01047">
    <property type="entry name" value="MarR"/>
    <property type="match status" value="1"/>
</dbReference>
<dbReference type="PROSITE" id="PS50995">
    <property type="entry name" value="HTH_MARR_2"/>
    <property type="match status" value="1"/>
</dbReference>
<dbReference type="PRINTS" id="PR00598">
    <property type="entry name" value="HTHMARR"/>
</dbReference>
<dbReference type="InterPro" id="IPR036388">
    <property type="entry name" value="WH-like_DNA-bd_sf"/>
</dbReference>
<accession>A0A7L4YLW2</accession>
<dbReference type="InterPro" id="IPR039422">
    <property type="entry name" value="MarR/SlyA-like"/>
</dbReference>
<dbReference type="GO" id="GO:0003700">
    <property type="term" value="F:DNA-binding transcription factor activity"/>
    <property type="evidence" value="ECO:0007669"/>
    <property type="project" value="InterPro"/>
</dbReference>
<dbReference type="AlphaFoldDB" id="A0A7L4YLW2"/>